<dbReference type="Proteomes" id="UP000683360">
    <property type="component" value="Unassembled WGS sequence"/>
</dbReference>
<organism evidence="2 3">
    <name type="scientific">Mytilus edulis</name>
    <name type="common">Blue mussel</name>
    <dbReference type="NCBI Taxonomy" id="6550"/>
    <lineage>
        <taxon>Eukaryota</taxon>
        <taxon>Metazoa</taxon>
        <taxon>Spiralia</taxon>
        <taxon>Lophotrochozoa</taxon>
        <taxon>Mollusca</taxon>
        <taxon>Bivalvia</taxon>
        <taxon>Autobranchia</taxon>
        <taxon>Pteriomorphia</taxon>
        <taxon>Mytilida</taxon>
        <taxon>Mytiloidea</taxon>
        <taxon>Mytilidae</taxon>
        <taxon>Mytilinae</taxon>
        <taxon>Mytilus</taxon>
    </lineage>
</organism>
<protein>
    <submittedName>
        <fullName evidence="2">Uncharacterized protein</fullName>
    </submittedName>
</protein>
<reference evidence="2" key="1">
    <citation type="submission" date="2021-03" db="EMBL/GenBank/DDBJ databases">
        <authorList>
            <person name="Bekaert M."/>
        </authorList>
    </citation>
    <scope>NUCLEOTIDE SEQUENCE</scope>
</reference>
<keyword evidence="3" id="KW-1185">Reference proteome</keyword>
<accession>A0A8S3SS45</accession>
<proteinExistence type="predicted"/>
<evidence type="ECO:0000313" key="3">
    <source>
        <dbReference type="Proteomes" id="UP000683360"/>
    </source>
</evidence>
<evidence type="ECO:0000313" key="2">
    <source>
        <dbReference type="EMBL" id="CAG2223673.1"/>
    </source>
</evidence>
<sequence>MQQGNAFDGMVDIHPPPPEQDGTINNQYTFICNTSAVFEGCTVEFLMNQKSAVEIRMINGTCYNTKREHETDICSCSDKCNSFTWTFTSDKKLESHIFGCGGKVKEHTYLYRRYISTVLKDETFHRMNEDIQQIPNDWNQVQTSSDYEVAKTKKGKYSTD</sequence>
<feature type="region of interest" description="Disordered" evidence="1">
    <location>
        <begin position="1"/>
        <end position="20"/>
    </location>
</feature>
<comment type="caution">
    <text evidence="2">The sequence shown here is derived from an EMBL/GenBank/DDBJ whole genome shotgun (WGS) entry which is preliminary data.</text>
</comment>
<evidence type="ECO:0000256" key="1">
    <source>
        <dbReference type="SAM" id="MobiDB-lite"/>
    </source>
</evidence>
<dbReference type="AlphaFoldDB" id="A0A8S3SS45"/>
<dbReference type="EMBL" id="CAJPWZ010001791">
    <property type="protein sequence ID" value="CAG2223673.1"/>
    <property type="molecule type" value="Genomic_DNA"/>
</dbReference>
<gene>
    <name evidence="2" type="ORF">MEDL_37002</name>
</gene>
<name>A0A8S3SS45_MYTED</name>